<gene>
    <name evidence="1" type="ORF">M595_5152</name>
</gene>
<dbReference type="Proteomes" id="UP000017127">
    <property type="component" value="Unassembled WGS sequence"/>
</dbReference>
<organism evidence="1 2">
    <name type="scientific">Lyngbya aestuarii BL J</name>
    <dbReference type="NCBI Taxonomy" id="1348334"/>
    <lineage>
        <taxon>Bacteria</taxon>
        <taxon>Bacillati</taxon>
        <taxon>Cyanobacteriota</taxon>
        <taxon>Cyanophyceae</taxon>
        <taxon>Oscillatoriophycideae</taxon>
        <taxon>Oscillatoriales</taxon>
        <taxon>Microcoleaceae</taxon>
        <taxon>Lyngbya</taxon>
    </lineage>
</organism>
<comment type="caution">
    <text evidence="1">The sequence shown here is derived from an EMBL/GenBank/DDBJ whole genome shotgun (WGS) entry which is preliminary data.</text>
</comment>
<protein>
    <submittedName>
        <fullName evidence="1">Uncharacterized protein</fullName>
    </submittedName>
</protein>
<name>U7QEP8_9CYAN</name>
<accession>U7QEP8</accession>
<dbReference type="EMBL" id="AUZM01000075">
    <property type="protein sequence ID" value="ERT04906.1"/>
    <property type="molecule type" value="Genomic_DNA"/>
</dbReference>
<proteinExistence type="predicted"/>
<keyword evidence="2" id="KW-1185">Reference proteome</keyword>
<evidence type="ECO:0000313" key="1">
    <source>
        <dbReference type="EMBL" id="ERT04906.1"/>
    </source>
</evidence>
<dbReference type="AlphaFoldDB" id="U7QEP8"/>
<reference evidence="1 2" key="1">
    <citation type="journal article" date="2013" name="Front. Microbiol.">
        <title>Comparative genomic analyses of the cyanobacterium, Lyngbya aestuarii BL J, a powerful hydrogen producer.</title>
        <authorList>
            <person name="Kothari A."/>
            <person name="Vaughn M."/>
            <person name="Garcia-Pichel F."/>
        </authorList>
    </citation>
    <scope>NUCLEOTIDE SEQUENCE [LARGE SCALE GENOMIC DNA]</scope>
    <source>
        <strain evidence="1 2">BL J</strain>
    </source>
</reference>
<sequence>MISVVGDRLDHTMNWRCPRTRLPEIVPKIERSPLPLRLRRSPKKNQQTLSMIEG</sequence>
<dbReference type="RefSeq" id="WP_023068836.1">
    <property type="nucleotide sequence ID" value="NZ_AUZM01000075.1"/>
</dbReference>
<evidence type="ECO:0000313" key="2">
    <source>
        <dbReference type="Proteomes" id="UP000017127"/>
    </source>
</evidence>